<organism evidence="2 3">
    <name type="scientific">Conyzicola lurida</name>
    <dbReference type="NCBI Taxonomy" id="1172621"/>
    <lineage>
        <taxon>Bacteria</taxon>
        <taxon>Bacillati</taxon>
        <taxon>Actinomycetota</taxon>
        <taxon>Actinomycetes</taxon>
        <taxon>Micrococcales</taxon>
        <taxon>Microbacteriaceae</taxon>
        <taxon>Conyzicola</taxon>
    </lineage>
</organism>
<gene>
    <name evidence="2" type="ORF">HD599_001181</name>
</gene>
<sequence length="136" mass="14382">MRITPIVLAAGMLLLTGCTSPTSAMLAAPTARPTATAEEDWTEPLPPGDEIALGLTLLAAQRSCDTGGVMNYEKYEMHWDDDASTAEAVGETVVLTYDATVVDGIGAPTRDVIIECTISETVPGQHGAFDIWSKEI</sequence>
<reference evidence="2 3" key="1">
    <citation type="submission" date="2020-08" db="EMBL/GenBank/DDBJ databases">
        <title>Sequencing the genomes of 1000 actinobacteria strains.</title>
        <authorList>
            <person name="Klenk H.-P."/>
        </authorList>
    </citation>
    <scope>NUCLEOTIDE SEQUENCE [LARGE SCALE GENOMIC DNA]</scope>
    <source>
        <strain evidence="2 3">DSM 105784</strain>
    </source>
</reference>
<feature type="signal peptide" evidence="1">
    <location>
        <begin position="1"/>
        <end position="24"/>
    </location>
</feature>
<evidence type="ECO:0008006" key="4">
    <source>
        <dbReference type="Google" id="ProtNLM"/>
    </source>
</evidence>
<dbReference type="AlphaFoldDB" id="A0A841AKI8"/>
<protein>
    <recommendedName>
        <fullName evidence="4">Ig-like domain-containing protein</fullName>
    </recommendedName>
</protein>
<evidence type="ECO:0000256" key="1">
    <source>
        <dbReference type="SAM" id="SignalP"/>
    </source>
</evidence>
<accession>A0A841AKI8</accession>
<keyword evidence="3" id="KW-1185">Reference proteome</keyword>
<dbReference type="PROSITE" id="PS51257">
    <property type="entry name" value="PROKAR_LIPOPROTEIN"/>
    <property type="match status" value="1"/>
</dbReference>
<dbReference type="RefSeq" id="WP_184234637.1">
    <property type="nucleotide sequence ID" value="NZ_JACHMJ010000001.1"/>
</dbReference>
<name>A0A841AKI8_9MICO</name>
<feature type="chain" id="PRO_5039631484" description="Ig-like domain-containing protein" evidence="1">
    <location>
        <begin position="25"/>
        <end position="136"/>
    </location>
</feature>
<dbReference type="Proteomes" id="UP000536685">
    <property type="component" value="Unassembled WGS sequence"/>
</dbReference>
<comment type="caution">
    <text evidence="2">The sequence shown here is derived from an EMBL/GenBank/DDBJ whole genome shotgun (WGS) entry which is preliminary data.</text>
</comment>
<evidence type="ECO:0000313" key="3">
    <source>
        <dbReference type="Proteomes" id="UP000536685"/>
    </source>
</evidence>
<keyword evidence="1" id="KW-0732">Signal</keyword>
<proteinExistence type="predicted"/>
<evidence type="ECO:0000313" key="2">
    <source>
        <dbReference type="EMBL" id="MBB5842858.1"/>
    </source>
</evidence>
<dbReference type="EMBL" id="JACHMJ010000001">
    <property type="protein sequence ID" value="MBB5842858.1"/>
    <property type="molecule type" value="Genomic_DNA"/>
</dbReference>